<keyword evidence="2" id="KW-1185">Reference proteome</keyword>
<gene>
    <name evidence="1" type="ORF">QCM11_22</name>
</gene>
<dbReference type="EMBL" id="KX961631">
    <property type="protein sequence ID" value="AOZ62231.1"/>
    <property type="molecule type" value="Genomic_DNA"/>
</dbReference>
<sequence>MYKLICGKCKSDEMETINPDETKCIKCGNIHEKLSDYDAIQITDEYFENKKVDVAQR</sequence>
<evidence type="ECO:0000313" key="1">
    <source>
        <dbReference type="EMBL" id="AOZ62231.1"/>
    </source>
</evidence>
<evidence type="ECO:0000313" key="2">
    <source>
        <dbReference type="Proteomes" id="UP000223352"/>
    </source>
</evidence>
<proteinExistence type="predicted"/>
<reference evidence="1 2" key="1">
    <citation type="submission" date="2016-10" db="EMBL/GenBank/DDBJ databases">
        <title>Predicting Genome Terminus Sequences of Bacillus cereus-group Bacteriophage using Next Generation Sequencing data.</title>
        <authorList>
            <person name="Chung C.-H."/>
            <person name="Walter M.H."/>
            <person name="Yang L."/>
            <person name="Chen S.-C."/>
            <person name="Winston V."/>
            <person name="Thomas M.A."/>
        </authorList>
    </citation>
    <scope>NUCLEOTIDE SEQUENCE [LARGE SCALE GENOMIC DNA]</scope>
</reference>
<accession>A0A1I9S6N7</accession>
<protein>
    <submittedName>
        <fullName evidence="1">Uncharacterized protein</fullName>
    </submittedName>
</protein>
<organism evidence="1 2">
    <name type="scientific">Bacillus phage QCM11</name>
    <dbReference type="NCBI Taxonomy" id="1909400"/>
    <lineage>
        <taxon>Viruses</taxon>
        <taxon>Duplodnaviria</taxon>
        <taxon>Heunggongvirae</taxon>
        <taxon>Uroviricota</taxon>
        <taxon>Caudoviricetes</taxon>
        <taxon>Salasmaviridae</taxon>
        <taxon>Northropvirinae</taxon>
        <taxon>Claudivirus</taxon>
        <taxon>Claudivirus QCM11</taxon>
    </lineage>
</organism>
<name>A0A1I9S6N7_9CAUD</name>
<dbReference type="Proteomes" id="UP000223352">
    <property type="component" value="Segment"/>
</dbReference>